<sequence length="188" mass="21599">SRRVKTLLTVSLRSIAFKEAQDGVWAGQLKAPQTLALLVRSFWWPKVRDTVRDWGCGCRDCGSKKARPKETVPPLRPIRVGDCCDRILQGRYQSLLRGIRYVIVFVEYVTKELVSDCAREFVGEVVSQLLQLLQAKQSTPVPYRPNLVGLVERFNRTWKDIVSIFVDEKQTDWEVVFACLRLQLCGTR</sequence>
<dbReference type="Pfam" id="PF17921">
    <property type="entry name" value="Integrase_H2C2"/>
    <property type="match status" value="1"/>
</dbReference>
<comment type="caution">
    <text evidence="2">The sequence shown here is derived from an EMBL/GenBank/DDBJ whole genome shotgun (WGS) entry which is preliminary data.</text>
</comment>
<reference evidence="2" key="1">
    <citation type="submission" date="2022-11" db="EMBL/GenBank/DDBJ databases">
        <authorList>
            <person name="Morgan W.R."/>
            <person name="Tartar A."/>
        </authorList>
    </citation>
    <scope>NUCLEOTIDE SEQUENCE</scope>
    <source>
        <strain evidence="2">ARSEF 373</strain>
    </source>
</reference>
<dbReference type="InterPro" id="IPR001584">
    <property type="entry name" value="Integrase_cat-core"/>
</dbReference>
<dbReference type="PANTHER" id="PTHR47266">
    <property type="entry name" value="ENDONUCLEASE-RELATED"/>
    <property type="match status" value="1"/>
</dbReference>
<gene>
    <name evidence="2" type="ORF">N0F65_008078</name>
</gene>
<keyword evidence="3" id="KW-1185">Reference proteome</keyword>
<dbReference type="GO" id="GO:0003676">
    <property type="term" value="F:nucleic acid binding"/>
    <property type="evidence" value="ECO:0007669"/>
    <property type="project" value="InterPro"/>
</dbReference>
<feature type="domain" description="Integrase catalytic" evidence="1">
    <location>
        <begin position="95"/>
        <end position="188"/>
    </location>
</feature>
<accession>A0AAV2YPE8</accession>
<dbReference type="InterPro" id="IPR052160">
    <property type="entry name" value="Gypsy_RT_Integrase-like"/>
</dbReference>
<organism evidence="2 3">
    <name type="scientific">Lagenidium giganteum</name>
    <dbReference type="NCBI Taxonomy" id="4803"/>
    <lineage>
        <taxon>Eukaryota</taxon>
        <taxon>Sar</taxon>
        <taxon>Stramenopiles</taxon>
        <taxon>Oomycota</taxon>
        <taxon>Peronosporomycetes</taxon>
        <taxon>Pythiales</taxon>
        <taxon>Pythiaceae</taxon>
    </lineage>
</organism>
<dbReference type="Gene3D" id="3.30.420.10">
    <property type="entry name" value="Ribonuclease H-like superfamily/Ribonuclease H"/>
    <property type="match status" value="1"/>
</dbReference>
<dbReference type="InterPro" id="IPR036397">
    <property type="entry name" value="RNaseH_sf"/>
</dbReference>
<evidence type="ECO:0000313" key="3">
    <source>
        <dbReference type="Proteomes" id="UP001146120"/>
    </source>
</evidence>
<dbReference type="InterPro" id="IPR041588">
    <property type="entry name" value="Integrase_H2C2"/>
</dbReference>
<dbReference type="Gene3D" id="1.10.340.70">
    <property type="match status" value="1"/>
</dbReference>
<evidence type="ECO:0000313" key="2">
    <source>
        <dbReference type="EMBL" id="DAZ96527.1"/>
    </source>
</evidence>
<dbReference type="GO" id="GO:0015074">
    <property type="term" value="P:DNA integration"/>
    <property type="evidence" value="ECO:0007669"/>
    <property type="project" value="InterPro"/>
</dbReference>
<dbReference type="Proteomes" id="UP001146120">
    <property type="component" value="Unassembled WGS sequence"/>
</dbReference>
<dbReference type="InterPro" id="IPR012337">
    <property type="entry name" value="RNaseH-like_sf"/>
</dbReference>
<dbReference type="EMBL" id="DAKRPA010000165">
    <property type="protein sequence ID" value="DAZ96527.1"/>
    <property type="molecule type" value="Genomic_DNA"/>
</dbReference>
<proteinExistence type="predicted"/>
<feature type="non-terminal residue" evidence="2">
    <location>
        <position position="1"/>
    </location>
</feature>
<evidence type="ECO:0000259" key="1">
    <source>
        <dbReference type="PROSITE" id="PS50994"/>
    </source>
</evidence>
<name>A0AAV2YPE8_9STRA</name>
<protein>
    <recommendedName>
        <fullName evidence="1">Integrase catalytic domain-containing protein</fullName>
    </recommendedName>
</protein>
<dbReference type="PROSITE" id="PS50994">
    <property type="entry name" value="INTEGRASE"/>
    <property type="match status" value="1"/>
</dbReference>
<dbReference type="SUPFAM" id="SSF53098">
    <property type="entry name" value="Ribonuclease H-like"/>
    <property type="match status" value="1"/>
</dbReference>
<dbReference type="AlphaFoldDB" id="A0AAV2YPE8"/>
<reference evidence="2" key="2">
    <citation type="journal article" date="2023" name="Microbiol Resour">
        <title>Decontamination and Annotation of the Draft Genome Sequence of the Oomycete Lagenidium giganteum ARSEF 373.</title>
        <authorList>
            <person name="Morgan W.R."/>
            <person name="Tartar A."/>
        </authorList>
    </citation>
    <scope>NUCLEOTIDE SEQUENCE</scope>
    <source>
        <strain evidence="2">ARSEF 373</strain>
    </source>
</reference>